<keyword evidence="8" id="KW-1185">Reference proteome</keyword>
<feature type="domain" description="Brix" evidence="6">
    <location>
        <begin position="31"/>
        <end position="257"/>
    </location>
</feature>
<comment type="subcellular location">
    <subcellularLocation>
        <location evidence="1">Nucleus</location>
        <location evidence="1">Nucleolus</location>
    </subcellularLocation>
</comment>
<reference evidence="8" key="1">
    <citation type="submission" date="2015-02" db="EMBL/GenBank/DDBJ databases">
        <authorList>
            <person name="Gon?alves P."/>
        </authorList>
    </citation>
    <scope>NUCLEOTIDE SEQUENCE [LARGE SCALE GENOMIC DNA]</scope>
</reference>
<gene>
    <name evidence="7" type="primary">SPOSA6832_03005</name>
</gene>
<evidence type="ECO:0000313" key="7">
    <source>
        <dbReference type="EMBL" id="CEQ41308.1"/>
    </source>
</evidence>
<dbReference type="Proteomes" id="UP000243876">
    <property type="component" value="Unassembled WGS sequence"/>
</dbReference>
<feature type="region of interest" description="Disordered" evidence="5">
    <location>
        <begin position="1"/>
        <end position="29"/>
    </location>
</feature>
<keyword evidence="4" id="KW-0539">Nucleus</keyword>
<keyword evidence="3" id="KW-0690">Ribosome biogenesis</keyword>
<evidence type="ECO:0000256" key="1">
    <source>
        <dbReference type="ARBA" id="ARBA00004604"/>
    </source>
</evidence>
<dbReference type="Pfam" id="PF04427">
    <property type="entry name" value="Brix"/>
    <property type="match status" value="1"/>
</dbReference>
<protein>
    <submittedName>
        <fullName evidence="7">SPOSA6832_03005-mRNA-1:cds</fullName>
    </submittedName>
</protein>
<dbReference type="OrthoDB" id="1638493at2759"/>
<evidence type="ECO:0000256" key="3">
    <source>
        <dbReference type="ARBA" id="ARBA00022517"/>
    </source>
</evidence>
<dbReference type="EMBL" id="CENE01000013">
    <property type="protein sequence ID" value="CEQ41308.1"/>
    <property type="molecule type" value="Genomic_DNA"/>
</dbReference>
<dbReference type="SMART" id="SM00879">
    <property type="entry name" value="Brix"/>
    <property type="match status" value="1"/>
</dbReference>
<dbReference type="AlphaFoldDB" id="A0A0D6ENI7"/>
<dbReference type="PROSITE" id="PS50833">
    <property type="entry name" value="BRIX"/>
    <property type="match status" value="1"/>
</dbReference>
<evidence type="ECO:0000256" key="2">
    <source>
        <dbReference type="ARBA" id="ARBA00006369"/>
    </source>
</evidence>
<dbReference type="GO" id="GO:0000027">
    <property type="term" value="P:ribosomal large subunit assembly"/>
    <property type="evidence" value="ECO:0007669"/>
    <property type="project" value="TreeGrafter"/>
</dbReference>
<proteinExistence type="inferred from homology"/>
<accession>A0A0D6ENI7</accession>
<feature type="region of interest" description="Disordered" evidence="5">
    <location>
        <begin position="284"/>
        <end position="333"/>
    </location>
</feature>
<dbReference type="PANTHER" id="PTHR13634">
    <property type="entry name" value="RIBOSOME BIOGENESIS PROTEIN BRIX"/>
    <property type="match status" value="1"/>
</dbReference>
<name>A0A0D6ENI7_SPOSA</name>
<sequence>MAPSAVTKDLKRKRTDDADESAEKKAPKYSQRVLAISSRGISQRQRHLMQDLINLLPHAKKDSKLEDKHSLPSLNEIAYLSSCNNILFFEARRQHGDLYLWAAKAPNGPSCRFHVLNSHTMDEMKMTGNCLKGSRPIVVFDQQFDEQPHWKLIKEVLTHSSSEQIFAVPKTARRAKPFIDHVINFSIVDGKIWFRNFQILDTPPADALAATTSSTKALTEAQAKKLAQKEGAPHLSLTEVGPRFVLNPVKIFEGSFNGACIYENKEFVPSSALASSHRLARAQKYRVRKDQQEERKVRREELRRPTRRPLEKRERVRDRVGGSGARMERAGYP</sequence>
<organism evidence="7 8">
    <name type="scientific">Sporidiobolus salmonicolor</name>
    <name type="common">Yeast-like fungus</name>
    <name type="synonym">Sporobolomyces salmonicolor</name>
    <dbReference type="NCBI Taxonomy" id="5005"/>
    <lineage>
        <taxon>Eukaryota</taxon>
        <taxon>Fungi</taxon>
        <taxon>Dikarya</taxon>
        <taxon>Basidiomycota</taxon>
        <taxon>Pucciniomycotina</taxon>
        <taxon>Microbotryomycetes</taxon>
        <taxon>Sporidiobolales</taxon>
        <taxon>Sporidiobolaceae</taxon>
        <taxon>Sporobolomyces</taxon>
    </lineage>
</organism>
<dbReference type="InterPro" id="IPR007109">
    <property type="entry name" value="Brix"/>
</dbReference>
<dbReference type="GO" id="GO:0005730">
    <property type="term" value="C:nucleolus"/>
    <property type="evidence" value="ECO:0007669"/>
    <property type="project" value="UniProtKB-SubCell"/>
</dbReference>
<feature type="compositionally biased region" description="Basic and acidic residues" evidence="5">
    <location>
        <begin position="288"/>
        <end position="333"/>
    </location>
</feature>
<dbReference type="SUPFAM" id="SSF52954">
    <property type="entry name" value="Class II aaRS ABD-related"/>
    <property type="match status" value="1"/>
</dbReference>
<comment type="similarity">
    <text evidence="2">Belongs to the BRX1 family.</text>
</comment>
<dbReference type="GO" id="GO:0019843">
    <property type="term" value="F:rRNA binding"/>
    <property type="evidence" value="ECO:0007669"/>
    <property type="project" value="InterPro"/>
</dbReference>
<dbReference type="InterPro" id="IPR026532">
    <property type="entry name" value="BRX1"/>
</dbReference>
<evidence type="ECO:0000256" key="5">
    <source>
        <dbReference type="SAM" id="MobiDB-lite"/>
    </source>
</evidence>
<evidence type="ECO:0000256" key="4">
    <source>
        <dbReference type="ARBA" id="ARBA00023242"/>
    </source>
</evidence>
<dbReference type="GO" id="GO:0006364">
    <property type="term" value="P:rRNA processing"/>
    <property type="evidence" value="ECO:0007669"/>
    <property type="project" value="InterPro"/>
</dbReference>
<evidence type="ECO:0000313" key="8">
    <source>
        <dbReference type="Proteomes" id="UP000243876"/>
    </source>
</evidence>
<evidence type="ECO:0000259" key="6">
    <source>
        <dbReference type="PROSITE" id="PS50833"/>
    </source>
</evidence>
<dbReference type="PANTHER" id="PTHR13634:SF0">
    <property type="entry name" value="RIBOSOME BIOGENESIS PROTEIN BRX1 HOMOLOG"/>
    <property type="match status" value="1"/>
</dbReference>